<dbReference type="Proteomes" id="UP000001194">
    <property type="component" value="Unassembled WGS sequence"/>
</dbReference>
<dbReference type="Gene3D" id="6.10.140.1350">
    <property type="match status" value="1"/>
</dbReference>
<evidence type="ECO:0000256" key="6">
    <source>
        <dbReference type="ARBA" id="ARBA00023132"/>
    </source>
</evidence>
<dbReference type="Pfam" id="PF13634">
    <property type="entry name" value="Nucleoporin_FG"/>
    <property type="match status" value="2"/>
</dbReference>
<evidence type="ECO:0000256" key="4">
    <source>
        <dbReference type="ARBA" id="ARBA00022927"/>
    </source>
</evidence>
<dbReference type="GeneID" id="6076532"/>
<sequence>MAFATTSSAFASKPAGGSIFGNPQPQQQQQPSTSTFGLGNAPPLGQGQQQPSAFGSFAQNQQNPQPAAGGGGLFGQPSQQQQPQQQTGGLFGQPSQQQQQPSGGLFGQSSQQQQPSGGLFGQPSQQQQPSGSLFGQSSQQQPAGGLFGQNPQPQQQQSAGGLFGQNPQPQQQQSAGGLFGQSTQQQQQQGATGGGLFGSTTTQQPQQNVFGGFGGNTSGQQQQGGLFGGGTTNALQAQPTQQSGAFGGGFGSTSGNPLFGNKTQLQQQQQQQQFVPQNTLQPTGPLFTKSTKFNDLPENVKQILESIETHIQGRVQISKDLHQRKLGEEPTKGQEQIRTIHKDLINIATTIRNDLHHTQDLKAKVDQAVEDTIIAIRIIDGFRNPQSGTSYLKDHARYPLEFFTRVTNQMRERLTWYKTTIEQIERKLTSSANQAQTGIVATLQAQHATFLALASKTAAVDAELQKVKALYTQLWRTKTGSVRDPFAGYDKPVDSNSDLGMGSLCVR</sequence>
<organism evidence="10">
    <name type="scientific">Laccaria bicolor (strain S238N-H82 / ATCC MYA-4686)</name>
    <name type="common">Bicoloured deceiver</name>
    <name type="synonym">Laccaria laccata var. bicolor</name>
    <dbReference type="NCBI Taxonomy" id="486041"/>
    <lineage>
        <taxon>Eukaryota</taxon>
        <taxon>Fungi</taxon>
        <taxon>Dikarya</taxon>
        <taxon>Basidiomycota</taxon>
        <taxon>Agaricomycotina</taxon>
        <taxon>Agaricomycetes</taxon>
        <taxon>Agaricomycetidae</taxon>
        <taxon>Agaricales</taxon>
        <taxon>Agaricineae</taxon>
        <taxon>Hydnangiaceae</taxon>
        <taxon>Laccaria</taxon>
    </lineage>
</organism>
<dbReference type="GO" id="GO:0051028">
    <property type="term" value="P:mRNA transport"/>
    <property type="evidence" value="ECO:0007669"/>
    <property type="project" value="UniProtKB-KW"/>
</dbReference>
<protein>
    <submittedName>
        <fullName evidence="9">Predicted protein</fullName>
    </submittedName>
</protein>
<dbReference type="InterPro" id="IPR024882">
    <property type="entry name" value="NUP58/p45/49"/>
</dbReference>
<dbReference type="InterPro" id="IPR025574">
    <property type="entry name" value="Nucleoporin_FG_rpt"/>
</dbReference>
<reference evidence="9 10" key="1">
    <citation type="journal article" date="2008" name="Nature">
        <title>The genome of Laccaria bicolor provides insights into mycorrhizal symbiosis.</title>
        <authorList>
            <person name="Martin F."/>
            <person name="Aerts A."/>
            <person name="Ahren D."/>
            <person name="Brun A."/>
            <person name="Danchin E.G.J."/>
            <person name="Duchaussoy F."/>
            <person name="Gibon J."/>
            <person name="Kohler A."/>
            <person name="Lindquist E."/>
            <person name="Pereda V."/>
            <person name="Salamov A."/>
            <person name="Shapiro H.J."/>
            <person name="Wuyts J."/>
            <person name="Blaudez D."/>
            <person name="Buee M."/>
            <person name="Brokstein P."/>
            <person name="Canbaeck B."/>
            <person name="Cohen D."/>
            <person name="Courty P.E."/>
            <person name="Coutinho P.M."/>
            <person name="Delaruelle C."/>
            <person name="Detter J.C."/>
            <person name="Deveau A."/>
            <person name="DiFazio S."/>
            <person name="Duplessis S."/>
            <person name="Fraissinet-Tachet L."/>
            <person name="Lucic E."/>
            <person name="Frey-Klett P."/>
            <person name="Fourrey C."/>
            <person name="Feussner I."/>
            <person name="Gay G."/>
            <person name="Grimwood J."/>
            <person name="Hoegger P.J."/>
            <person name="Jain P."/>
            <person name="Kilaru S."/>
            <person name="Labbe J."/>
            <person name="Lin Y.C."/>
            <person name="Legue V."/>
            <person name="Le Tacon F."/>
            <person name="Marmeisse R."/>
            <person name="Melayah D."/>
            <person name="Montanini B."/>
            <person name="Muratet M."/>
            <person name="Nehls U."/>
            <person name="Niculita-Hirzel H."/>
            <person name="Oudot-Le Secq M.P."/>
            <person name="Peter M."/>
            <person name="Quesneville H."/>
            <person name="Rajashekar B."/>
            <person name="Reich M."/>
            <person name="Rouhier N."/>
            <person name="Schmutz J."/>
            <person name="Yin T."/>
            <person name="Chalot M."/>
            <person name="Henrissat B."/>
            <person name="Kuees U."/>
            <person name="Lucas S."/>
            <person name="Van de Peer Y."/>
            <person name="Podila G.K."/>
            <person name="Polle A."/>
            <person name="Pukkila P.J."/>
            <person name="Richardson P.M."/>
            <person name="Rouze P."/>
            <person name="Sanders I.R."/>
            <person name="Stajich J.E."/>
            <person name="Tunlid A."/>
            <person name="Tuskan G."/>
            <person name="Grigoriev I.V."/>
        </authorList>
    </citation>
    <scope>NUCLEOTIDE SEQUENCE [LARGE SCALE GENOMIC DNA]</scope>
    <source>
        <strain evidence="10">S238N-H82 / ATCC MYA-4686</strain>
    </source>
</reference>
<dbReference type="RefSeq" id="XP_001880943.1">
    <property type="nucleotide sequence ID" value="XM_001880908.2"/>
</dbReference>
<gene>
    <name evidence="9" type="ORF">LACBIDRAFT_294231</name>
</gene>
<name>B0DA98_LACBS</name>
<dbReference type="GO" id="GO:0005643">
    <property type="term" value="C:nuclear pore"/>
    <property type="evidence" value="ECO:0007669"/>
    <property type="project" value="UniProtKB-SubCell"/>
</dbReference>
<feature type="region of interest" description="Disordered" evidence="8">
    <location>
        <begin position="1"/>
        <end position="264"/>
    </location>
</feature>
<keyword evidence="10" id="KW-1185">Reference proteome</keyword>
<comment type="subcellular location">
    <subcellularLocation>
        <location evidence="1">Nucleus</location>
        <location evidence="1">Nuclear pore complex</location>
    </subcellularLocation>
</comment>
<dbReference type="GO" id="GO:0015031">
    <property type="term" value="P:protein transport"/>
    <property type="evidence" value="ECO:0007669"/>
    <property type="project" value="UniProtKB-KW"/>
</dbReference>
<dbReference type="InParanoid" id="B0DA98"/>
<keyword evidence="6" id="KW-0906">Nuclear pore complex</keyword>
<keyword evidence="5" id="KW-0811">Translocation</keyword>
<evidence type="ECO:0000313" key="10">
    <source>
        <dbReference type="Proteomes" id="UP000001194"/>
    </source>
</evidence>
<dbReference type="HOGENOM" id="CLU_045719_0_0_1"/>
<dbReference type="PANTHER" id="PTHR13437:SF2">
    <property type="entry name" value="NUCLEOPORIN P58_P45"/>
    <property type="match status" value="1"/>
</dbReference>
<dbReference type="GO" id="GO:0008139">
    <property type="term" value="F:nuclear localization sequence binding"/>
    <property type="evidence" value="ECO:0007669"/>
    <property type="project" value="InterPro"/>
</dbReference>
<evidence type="ECO:0000256" key="1">
    <source>
        <dbReference type="ARBA" id="ARBA00004567"/>
    </source>
</evidence>
<evidence type="ECO:0000313" key="9">
    <source>
        <dbReference type="EMBL" id="EDR08718.1"/>
    </source>
</evidence>
<evidence type="ECO:0000256" key="2">
    <source>
        <dbReference type="ARBA" id="ARBA00022448"/>
    </source>
</evidence>
<dbReference type="GO" id="GO:0017056">
    <property type="term" value="F:structural constituent of nuclear pore"/>
    <property type="evidence" value="ECO:0007669"/>
    <property type="project" value="InterPro"/>
</dbReference>
<dbReference type="EMBL" id="DS547101">
    <property type="protein sequence ID" value="EDR08718.1"/>
    <property type="molecule type" value="Genomic_DNA"/>
</dbReference>
<feature type="non-terminal residue" evidence="9">
    <location>
        <position position="507"/>
    </location>
</feature>
<evidence type="ECO:0000256" key="3">
    <source>
        <dbReference type="ARBA" id="ARBA00022816"/>
    </source>
</evidence>
<dbReference type="PANTHER" id="PTHR13437">
    <property type="entry name" value="NUCLEOPORIN P58/P45 NUCLEOPORIN-LIKE PROTEIN 1"/>
    <property type="match status" value="1"/>
</dbReference>
<feature type="compositionally biased region" description="Low complexity" evidence="8">
    <location>
        <begin position="75"/>
        <end position="142"/>
    </location>
</feature>
<dbReference type="AlphaFoldDB" id="B0DA98"/>
<dbReference type="KEGG" id="lbc:LACBIDRAFT_294231"/>
<keyword evidence="4" id="KW-0653">Protein transport</keyword>
<keyword evidence="3" id="KW-0509">mRNA transport</keyword>
<feature type="compositionally biased region" description="Low complexity" evidence="8">
    <location>
        <begin position="180"/>
        <end position="190"/>
    </location>
</feature>
<feature type="compositionally biased region" description="Low complexity" evidence="8">
    <location>
        <begin position="58"/>
        <end position="67"/>
    </location>
</feature>
<evidence type="ECO:0000256" key="5">
    <source>
        <dbReference type="ARBA" id="ARBA00023010"/>
    </source>
</evidence>
<evidence type="ECO:0000256" key="7">
    <source>
        <dbReference type="ARBA" id="ARBA00023242"/>
    </source>
</evidence>
<keyword evidence="2" id="KW-0813">Transport</keyword>
<keyword evidence="7" id="KW-0539">Nucleus</keyword>
<accession>B0DA98</accession>
<feature type="compositionally biased region" description="Low complexity" evidence="8">
    <location>
        <begin position="1"/>
        <end position="12"/>
    </location>
</feature>
<dbReference type="OrthoDB" id="2538017at2759"/>
<evidence type="ECO:0000256" key="8">
    <source>
        <dbReference type="SAM" id="MobiDB-lite"/>
    </source>
</evidence>
<dbReference type="STRING" id="486041.B0DA98"/>
<proteinExistence type="predicted"/>